<dbReference type="Pfam" id="PF10604">
    <property type="entry name" value="Polyketide_cyc2"/>
    <property type="match status" value="1"/>
</dbReference>
<dbReference type="Gene3D" id="3.30.530.20">
    <property type="match status" value="1"/>
</dbReference>
<proteinExistence type="predicted"/>
<feature type="transmembrane region" description="Helical" evidence="1">
    <location>
        <begin position="7"/>
        <end position="26"/>
    </location>
</feature>
<dbReference type="CDD" id="cd07821">
    <property type="entry name" value="PYR_PYL_RCAR_like"/>
    <property type="match status" value="1"/>
</dbReference>
<evidence type="ECO:0000313" key="2">
    <source>
        <dbReference type="EMBL" id="NAY92176.1"/>
    </source>
</evidence>
<dbReference type="EMBL" id="JAAABI010000002">
    <property type="protein sequence ID" value="NAY92176.1"/>
    <property type="molecule type" value="Genomic_DNA"/>
</dbReference>
<keyword evidence="1" id="KW-0812">Transmembrane</keyword>
<dbReference type="RefSeq" id="WP_166523562.1">
    <property type="nucleotide sequence ID" value="NZ_JAAABI010000002.1"/>
</dbReference>
<name>A0A964TET9_9FLAO</name>
<protein>
    <submittedName>
        <fullName evidence="2">Uncharacterized protein</fullName>
    </submittedName>
</protein>
<keyword evidence="1" id="KW-1133">Transmembrane helix</keyword>
<keyword evidence="1" id="KW-0472">Membrane</keyword>
<accession>A0A964TET9</accession>
<keyword evidence="3" id="KW-1185">Reference proteome</keyword>
<reference evidence="2" key="1">
    <citation type="submission" date="2020-01" db="EMBL/GenBank/DDBJ databases">
        <title>Muricauda ochracea sp. nov., isolated from a tidal flat of Garorim bay in Korea.</title>
        <authorList>
            <person name="Kim D."/>
            <person name="Yoo Y."/>
            <person name="Kim J.-J."/>
        </authorList>
    </citation>
    <scope>NUCLEOTIDE SEQUENCE</scope>
    <source>
        <strain evidence="2">JGD-17</strain>
    </source>
</reference>
<evidence type="ECO:0000313" key="3">
    <source>
        <dbReference type="Proteomes" id="UP000667650"/>
    </source>
</evidence>
<dbReference type="InterPro" id="IPR023393">
    <property type="entry name" value="START-like_dom_sf"/>
</dbReference>
<organism evidence="2 3">
    <name type="scientific">Flagellimonas ochracea</name>
    <dbReference type="NCBI Taxonomy" id="2696472"/>
    <lineage>
        <taxon>Bacteria</taxon>
        <taxon>Pseudomonadati</taxon>
        <taxon>Bacteroidota</taxon>
        <taxon>Flavobacteriia</taxon>
        <taxon>Flavobacteriales</taxon>
        <taxon>Flavobacteriaceae</taxon>
        <taxon>Flagellimonas</taxon>
    </lineage>
</organism>
<dbReference type="AlphaFoldDB" id="A0A964TET9"/>
<evidence type="ECO:0000256" key="1">
    <source>
        <dbReference type="SAM" id="Phobius"/>
    </source>
</evidence>
<dbReference type="InterPro" id="IPR019587">
    <property type="entry name" value="Polyketide_cyclase/dehydratase"/>
</dbReference>
<feature type="transmembrane region" description="Helical" evidence="1">
    <location>
        <begin position="64"/>
        <end position="87"/>
    </location>
</feature>
<gene>
    <name evidence="2" type="ORF">GTQ34_09615</name>
</gene>
<feature type="transmembrane region" description="Helical" evidence="1">
    <location>
        <begin position="38"/>
        <end position="57"/>
    </location>
</feature>
<sequence length="275" mass="31116">MNTLQQYLTTNAIFSTLTGALVLLFTDKTEEIFGVAPSNFFLVLGVLLMLFTITLLIEIVKQRALAVLWIIVQDMLWVLASAVLLIFNPFNVTVEGNLIIALVAIVVLLIGIGQAKGLAQIDNKNKKALKVFQFSRIVNGTKAKAWEVISDVGNYHKVAPNIDGSEIISGEKKGMVRTCSHGKDSWRETCTLWEDEKQYSFVVDTSPADYPFPLKSLQGNWRVDEISDKETEITMTFEFEYKKGIQNILVHPLMKYKFTKVCKELLDNWQEMIED</sequence>
<comment type="caution">
    <text evidence="2">The sequence shown here is derived from an EMBL/GenBank/DDBJ whole genome shotgun (WGS) entry which is preliminary data.</text>
</comment>
<feature type="transmembrane region" description="Helical" evidence="1">
    <location>
        <begin position="99"/>
        <end position="119"/>
    </location>
</feature>
<dbReference type="Proteomes" id="UP000667650">
    <property type="component" value="Unassembled WGS sequence"/>
</dbReference>
<dbReference type="SUPFAM" id="SSF55961">
    <property type="entry name" value="Bet v1-like"/>
    <property type="match status" value="1"/>
</dbReference>